<evidence type="ECO:0000313" key="1">
    <source>
        <dbReference type="EMBL" id="TNN80042.1"/>
    </source>
</evidence>
<organism evidence="1 2">
    <name type="scientific">Liparis tanakae</name>
    <name type="common">Tanaka's snailfish</name>
    <dbReference type="NCBI Taxonomy" id="230148"/>
    <lineage>
        <taxon>Eukaryota</taxon>
        <taxon>Metazoa</taxon>
        <taxon>Chordata</taxon>
        <taxon>Craniata</taxon>
        <taxon>Vertebrata</taxon>
        <taxon>Euteleostomi</taxon>
        <taxon>Actinopterygii</taxon>
        <taxon>Neopterygii</taxon>
        <taxon>Teleostei</taxon>
        <taxon>Neoteleostei</taxon>
        <taxon>Acanthomorphata</taxon>
        <taxon>Eupercaria</taxon>
        <taxon>Perciformes</taxon>
        <taxon>Cottioidei</taxon>
        <taxon>Cottales</taxon>
        <taxon>Liparidae</taxon>
        <taxon>Liparis</taxon>
    </lineage>
</organism>
<protein>
    <submittedName>
        <fullName evidence="1">Uncharacterized protein</fullName>
    </submittedName>
</protein>
<name>A0A4Z2IRZ3_9TELE</name>
<dbReference type="EMBL" id="SRLO01000058">
    <property type="protein sequence ID" value="TNN80042.1"/>
    <property type="molecule type" value="Genomic_DNA"/>
</dbReference>
<sequence>MPQVHHTGARGGVSGAYILVAEVEDELSVAVVLPPGSGRLWQSDEELQGGVGSQVGHVARRTDLNPGRPVELHRHAHLDGGRGGGRCFSGDTFTHVDNILPVLLASIRALLMSSLVVVAFPYVLHHIDLLGLGIVQSPLGVFQLRLQAWAAGKDKRNSTTKTFKLNSTTLYVYSTPSLIMNSLYDCADVKDLHAVVPQRISDLPEVLNGQHIVDLRHVIFSHGQLVDHLFLLRQQSFLIDVVDLCGSGGVVHSFVQGVSEVHHSRVEAGQALSDGIGQVAVVFLTTCQLLVNTVQHWQRTQRRSLKK</sequence>
<keyword evidence="2" id="KW-1185">Reference proteome</keyword>
<gene>
    <name evidence="1" type="ORF">EYF80_009693</name>
</gene>
<comment type="caution">
    <text evidence="1">The sequence shown here is derived from an EMBL/GenBank/DDBJ whole genome shotgun (WGS) entry which is preliminary data.</text>
</comment>
<evidence type="ECO:0000313" key="2">
    <source>
        <dbReference type="Proteomes" id="UP000314294"/>
    </source>
</evidence>
<dbReference type="Proteomes" id="UP000314294">
    <property type="component" value="Unassembled WGS sequence"/>
</dbReference>
<proteinExistence type="predicted"/>
<accession>A0A4Z2IRZ3</accession>
<reference evidence="1 2" key="1">
    <citation type="submission" date="2019-03" db="EMBL/GenBank/DDBJ databases">
        <title>First draft genome of Liparis tanakae, snailfish: a comprehensive survey of snailfish specific genes.</title>
        <authorList>
            <person name="Kim W."/>
            <person name="Song I."/>
            <person name="Jeong J.-H."/>
            <person name="Kim D."/>
            <person name="Kim S."/>
            <person name="Ryu S."/>
            <person name="Song J.Y."/>
            <person name="Lee S.K."/>
        </authorList>
    </citation>
    <scope>NUCLEOTIDE SEQUENCE [LARGE SCALE GENOMIC DNA]</scope>
    <source>
        <tissue evidence="1">Muscle</tissue>
    </source>
</reference>
<dbReference type="AlphaFoldDB" id="A0A4Z2IRZ3"/>